<dbReference type="Proteomes" id="UP000649955">
    <property type="component" value="Unassembled WGS sequence"/>
</dbReference>
<reference evidence="3" key="1">
    <citation type="journal article" date="2019" name="Int. J. Syst. Evol. Microbiol.">
        <title>The Global Catalogue of Microorganisms (GCM) 10K type strain sequencing project: providing services to taxonomists for standard genome sequencing and annotation.</title>
        <authorList>
            <consortium name="The Broad Institute Genomics Platform"/>
            <consortium name="The Broad Institute Genome Sequencing Center for Infectious Disease"/>
            <person name="Wu L."/>
            <person name="Ma J."/>
        </authorList>
    </citation>
    <scope>NUCLEOTIDE SEQUENCE [LARGE SCALE GENOMIC DNA]</scope>
    <source>
        <strain evidence="3">CGMCC 4.7680</strain>
    </source>
</reference>
<accession>A0ABQ3KKN2</accession>
<sequence>MDHYREPRQTSRPAPARRSPSAGPESWPDVVRALQRGAGNSAVARVLVQRMSASELQTLEGDFGPVRVREALQRLGQTAEDAKAAEVRAACEADPFGSAGDAAQRKFRWASSGDSDWAKYLRGEVSEPGSMNCWEYLLFVAVRTGQLSRPELVRLYTDADGFVNAEKESAAQVFAGSETDLLNDYGALSIGDAIVFDIPERHVALSLGGGRVADMGGRYEEVSEVDLGDLVAHQHTRIQLDGLYSHLSLVMDEENRKAGGEHKNVNDVYDFREYVEDGLGHNRDKPLPRSLMDYVEDCAAEKAWSRETKQFVQSVVSRVSVPPLHRIPKAIWIARVKSYVPPTRL</sequence>
<feature type="region of interest" description="Disordered" evidence="1">
    <location>
        <begin position="1"/>
        <end position="27"/>
    </location>
</feature>
<proteinExistence type="predicted"/>
<protein>
    <submittedName>
        <fullName evidence="2">Uncharacterized protein</fullName>
    </submittedName>
</protein>
<evidence type="ECO:0000256" key="1">
    <source>
        <dbReference type="SAM" id="MobiDB-lite"/>
    </source>
</evidence>
<dbReference type="EMBL" id="BNAW01000032">
    <property type="protein sequence ID" value="GHG30920.1"/>
    <property type="molecule type" value="Genomic_DNA"/>
</dbReference>
<gene>
    <name evidence="2" type="ORF">GCM10017567_58630</name>
</gene>
<comment type="caution">
    <text evidence="2">The sequence shown here is derived from an EMBL/GenBank/DDBJ whole genome shotgun (WGS) entry which is preliminary data.</text>
</comment>
<feature type="compositionally biased region" description="Low complexity" evidence="1">
    <location>
        <begin position="11"/>
        <end position="22"/>
    </location>
</feature>
<keyword evidence="3" id="KW-1185">Reference proteome</keyword>
<evidence type="ECO:0000313" key="2">
    <source>
        <dbReference type="EMBL" id="GHG30920.1"/>
    </source>
</evidence>
<name>A0ABQ3KKN2_9PSEU</name>
<evidence type="ECO:0000313" key="3">
    <source>
        <dbReference type="Proteomes" id="UP000649955"/>
    </source>
</evidence>
<organism evidence="2 3">
    <name type="scientific">Amycolatopsis bullii</name>
    <dbReference type="NCBI Taxonomy" id="941987"/>
    <lineage>
        <taxon>Bacteria</taxon>
        <taxon>Bacillati</taxon>
        <taxon>Actinomycetota</taxon>
        <taxon>Actinomycetes</taxon>
        <taxon>Pseudonocardiales</taxon>
        <taxon>Pseudonocardiaceae</taxon>
        <taxon>Amycolatopsis</taxon>
    </lineage>
</organism>